<keyword evidence="11" id="KW-1185">Reference proteome</keyword>
<dbReference type="Gene3D" id="1.20.1250.20">
    <property type="entry name" value="MFS general substrate transporter like domains"/>
    <property type="match status" value="1"/>
</dbReference>
<dbReference type="InterPro" id="IPR036259">
    <property type="entry name" value="MFS_trans_sf"/>
</dbReference>
<feature type="transmembrane region" description="Helical" evidence="7">
    <location>
        <begin position="173"/>
        <end position="194"/>
    </location>
</feature>
<feature type="transmembrane region" description="Helical" evidence="7">
    <location>
        <begin position="80"/>
        <end position="99"/>
    </location>
</feature>
<reference evidence="9 11" key="1">
    <citation type="submission" date="2015-11" db="EMBL/GenBank/DDBJ databases">
        <title>Draft Genome Sequence of the Type Strain Trueperella bernardiae LCDC 89-0504T, Isolated from Blood Culture.</title>
        <authorList>
            <person name="Bernier A.-M."/>
            <person name="Bernard K."/>
        </authorList>
    </citation>
    <scope>NUCLEOTIDE SEQUENCE [LARGE SCALE GENOMIC DNA]</scope>
    <source>
        <strain evidence="9 11">LCDC 89-0504</strain>
    </source>
</reference>
<name>A0A0W1KLT2_9ACTO</name>
<dbReference type="AlphaFoldDB" id="A0A0W1KLT2"/>
<dbReference type="PROSITE" id="PS50850">
    <property type="entry name" value="MFS"/>
    <property type="match status" value="1"/>
</dbReference>
<feature type="transmembrane region" description="Helical" evidence="7">
    <location>
        <begin position="260"/>
        <end position="279"/>
    </location>
</feature>
<dbReference type="EMBL" id="LNIZ01000002">
    <property type="protein sequence ID" value="KTF04553.1"/>
    <property type="molecule type" value="Genomic_DNA"/>
</dbReference>
<evidence type="ECO:0000256" key="1">
    <source>
        <dbReference type="ARBA" id="ARBA00004651"/>
    </source>
</evidence>
<keyword evidence="5 7" id="KW-1133">Transmembrane helix</keyword>
<evidence type="ECO:0000259" key="8">
    <source>
        <dbReference type="PROSITE" id="PS50850"/>
    </source>
</evidence>
<feature type="transmembrane region" description="Helical" evidence="7">
    <location>
        <begin position="378"/>
        <end position="396"/>
    </location>
</feature>
<feature type="transmembrane region" description="Helical" evidence="7">
    <location>
        <begin position="224"/>
        <end position="248"/>
    </location>
</feature>
<evidence type="ECO:0000256" key="7">
    <source>
        <dbReference type="SAM" id="Phobius"/>
    </source>
</evidence>
<reference evidence="10" key="2">
    <citation type="submission" date="2023-05" db="EMBL/GenBank/DDBJ databases">
        <title>Genomic Catalog of Human Bladder Bacteria.</title>
        <authorList>
            <person name="Du J."/>
        </authorList>
    </citation>
    <scope>NUCLEOTIDE SEQUENCE</scope>
    <source>
        <strain evidence="10">UMB1304A</strain>
    </source>
</reference>
<dbReference type="OrthoDB" id="9775268at2"/>
<feature type="domain" description="Major facilitator superfamily (MFS) profile" evidence="8">
    <location>
        <begin position="12"/>
        <end position="400"/>
    </location>
</feature>
<feature type="transmembrane region" description="Helical" evidence="7">
    <location>
        <begin position="346"/>
        <end position="366"/>
    </location>
</feature>
<comment type="subcellular location">
    <subcellularLocation>
        <location evidence="1">Cell membrane</location>
        <topology evidence="1">Multi-pass membrane protein</topology>
    </subcellularLocation>
</comment>
<feature type="transmembrane region" description="Helical" evidence="7">
    <location>
        <begin position="12"/>
        <end position="30"/>
    </location>
</feature>
<dbReference type="CDD" id="cd06173">
    <property type="entry name" value="MFS_MefA_like"/>
    <property type="match status" value="1"/>
</dbReference>
<dbReference type="InterPro" id="IPR020846">
    <property type="entry name" value="MFS_dom"/>
</dbReference>
<evidence type="ECO:0000313" key="11">
    <source>
        <dbReference type="Proteomes" id="UP000054404"/>
    </source>
</evidence>
<dbReference type="Pfam" id="PF05977">
    <property type="entry name" value="MFS_3"/>
    <property type="match status" value="1"/>
</dbReference>
<keyword evidence="6 7" id="KW-0472">Membrane</keyword>
<dbReference type="PANTHER" id="PTHR23513:SF11">
    <property type="entry name" value="STAPHYLOFERRIN A TRANSPORTER"/>
    <property type="match status" value="1"/>
</dbReference>
<accession>A0A0W1KLT2</accession>
<keyword evidence="4 7" id="KW-0812">Transmembrane</keyword>
<dbReference type="InterPro" id="IPR010290">
    <property type="entry name" value="TM_effector"/>
</dbReference>
<organism evidence="9 11">
    <name type="scientific">Trueperella bernardiae</name>
    <dbReference type="NCBI Taxonomy" id="59561"/>
    <lineage>
        <taxon>Bacteria</taxon>
        <taxon>Bacillati</taxon>
        <taxon>Actinomycetota</taxon>
        <taxon>Actinomycetes</taxon>
        <taxon>Actinomycetales</taxon>
        <taxon>Actinomycetaceae</taxon>
        <taxon>Trueperella</taxon>
    </lineage>
</organism>
<gene>
    <name evidence="9" type="primary">entS_1</name>
    <name evidence="9" type="ORF">AQZ59_00537</name>
    <name evidence="10" type="ORF">QP858_05035</name>
</gene>
<evidence type="ECO:0000256" key="4">
    <source>
        <dbReference type="ARBA" id="ARBA00022692"/>
    </source>
</evidence>
<evidence type="ECO:0000256" key="2">
    <source>
        <dbReference type="ARBA" id="ARBA00022448"/>
    </source>
</evidence>
<evidence type="ECO:0000256" key="3">
    <source>
        <dbReference type="ARBA" id="ARBA00022475"/>
    </source>
</evidence>
<feature type="transmembrane region" description="Helical" evidence="7">
    <location>
        <begin position="286"/>
        <end position="305"/>
    </location>
</feature>
<feature type="transmembrane region" description="Helical" evidence="7">
    <location>
        <begin position="50"/>
        <end position="68"/>
    </location>
</feature>
<keyword evidence="2" id="KW-0813">Transport</keyword>
<dbReference type="Proteomes" id="UP000054404">
    <property type="component" value="Unassembled WGS sequence"/>
</dbReference>
<evidence type="ECO:0000256" key="5">
    <source>
        <dbReference type="ARBA" id="ARBA00022989"/>
    </source>
</evidence>
<dbReference type="PATRIC" id="fig|59561.3.peg.529"/>
<keyword evidence="3" id="KW-1003">Cell membrane</keyword>
<comment type="caution">
    <text evidence="9">The sequence shown here is derived from an EMBL/GenBank/DDBJ whole genome shotgun (WGS) entry which is preliminary data.</text>
</comment>
<dbReference type="SUPFAM" id="SSF103473">
    <property type="entry name" value="MFS general substrate transporter"/>
    <property type="match status" value="1"/>
</dbReference>
<sequence>MSRTFESFEVRNYRYFFAGALVSNIGTWIFRVAQDWLVLTDLTEGSSAALGIVTALQFLAIPFLAPYAGGIVDRMDKRKVLMVTQGLLWLNAVAMWLVVYTGAVQLWHIYALAFTQGLVVAFDNPARQAFVPEIVSQDRLANAVGLNSTSFNAARLIGPGMAGFMIAAFNDDVAPALLINALSFVGMFGALLAMKTSELHPSPRAEKKGATRGGFRYVKSKPDIVVLLVIVFMLGTFGMNFQIFNATMATEAFGKGSGEYGLLGTIMAIGTLAGALMAARRKRPRLRTILLSLMAFSLATIGLAFTPNYLAYSVLLVPAGFFALTVMTSANAAVQLSSDPLYRGRVMAIYMAIFLGGTPLGAPIIGWLGDVFGPRSTLLLGGGVNLLTVLGILAYFSTKGMRLRLHFTNYLPRIHAEWTVQANEKMVGM</sequence>
<evidence type="ECO:0000313" key="10">
    <source>
        <dbReference type="EMBL" id="MDK8601826.1"/>
    </source>
</evidence>
<dbReference type="Proteomes" id="UP001225576">
    <property type="component" value="Unassembled WGS sequence"/>
</dbReference>
<dbReference type="PANTHER" id="PTHR23513">
    <property type="entry name" value="INTEGRAL MEMBRANE EFFLUX PROTEIN-RELATED"/>
    <property type="match status" value="1"/>
</dbReference>
<evidence type="ECO:0000256" key="6">
    <source>
        <dbReference type="ARBA" id="ARBA00023136"/>
    </source>
</evidence>
<dbReference type="RefSeq" id="WP_062612911.1">
    <property type="nucleotide sequence ID" value="NZ_CALTZF010000005.1"/>
</dbReference>
<proteinExistence type="predicted"/>
<evidence type="ECO:0000313" key="9">
    <source>
        <dbReference type="EMBL" id="KTF04553.1"/>
    </source>
</evidence>
<dbReference type="GO" id="GO:0022857">
    <property type="term" value="F:transmembrane transporter activity"/>
    <property type="evidence" value="ECO:0007669"/>
    <property type="project" value="InterPro"/>
</dbReference>
<feature type="transmembrane region" description="Helical" evidence="7">
    <location>
        <begin position="311"/>
        <end position="334"/>
    </location>
</feature>
<dbReference type="EMBL" id="JASPDQ010000009">
    <property type="protein sequence ID" value="MDK8601826.1"/>
    <property type="molecule type" value="Genomic_DNA"/>
</dbReference>
<protein>
    <submittedName>
        <fullName evidence="9">Enterobactin exporter EntS</fullName>
    </submittedName>
    <submittedName>
        <fullName evidence="10">MFS transporter</fullName>
    </submittedName>
</protein>
<dbReference type="GO" id="GO:0005886">
    <property type="term" value="C:plasma membrane"/>
    <property type="evidence" value="ECO:0007669"/>
    <property type="project" value="UniProtKB-SubCell"/>
</dbReference>